<organism evidence="2">
    <name type="scientific">Oryza meridionalis</name>
    <dbReference type="NCBI Taxonomy" id="40149"/>
    <lineage>
        <taxon>Eukaryota</taxon>
        <taxon>Viridiplantae</taxon>
        <taxon>Streptophyta</taxon>
        <taxon>Embryophyta</taxon>
        <taxon>Tracheophyta</taxon>
        <taxon>Spermatophyta</taxon>
        <taxon>Magnoliopsida</taxon>
        <taxon>Liliopsida</taxon>
        <taxon>Poales</taxon>
        <taxon>Poaceae</taxon>
        <taxon>BOP clade</taxon>
        <taxon>Oryzoideae</taxon>
        <taxon>Oryzeae</taxon>
        <taxon>Oryzinae</taxon>
        <taxon>Oryza</taxon>
    </lineage>
</organism>
<dbReference type="AlphaFoldDB" id="A0A0E0E0R9"/>
<evidence type="ECO:0000313" key="3">
    <source>
        <dbReference type="Proteomes" id="UP000008021"/>
    </source>
</evidence>
<feature type="compositionally biased region" description="Low complexity" evidence="1">
    <location>
        <begin position="82"/>
        <end position="99"/>
    </location>
</feature>
<dbReference type="EnsemblPlants" id="OMERI06G13250.1">
    <property type="protein sequence ID" value="OMERI06G13250.1"/>
    <property type="gene ID" value="OMERI06G13250"/>
</dbReference>
<feature type="region of interest" description="Disordered" evidence="1">
    <location>
        <begin position="71"/>
        <end position="120"/>
    </location>
</feature>
<name>A0A0E0E0R9_9ORYZ</name>
<evidence type="ECO:0000256" key="1">
    <source>
        <dbReference type="SAM" id="MobiDB-lite"/>
    </source>
</evidence>
<sequence length="120" mass="14048">MSLVIRREHRPFRRWRSDHERPRRRYVRDADLIKSPHTHEHCLRPGLFRERRCHRRRLLGKRCRLHRGLLPARLPPQPAPNPASAATAATASFPRQIRVPPREPPPPLWPPATAASSSYD</sequence>
<proteinExistence type="predicted"/>
<dbReference type="Gramene" id="OMERI06G13250.1">
    <property type="protein sequence ID" value="OMERI06G13250.1"/>
    <property type="gene ID" value="OMERI06G13250"/>
</dbReference>
<keyword evidence="3" id="KW-1185">Reference proteome</keyword>
<reference evidence="2" key="1">
    <citation type="submission" date="2015-04" db="UniProtKB">
        <authorList>
            <consortium name="EnsemblPlants"/>
        </authorList>
    </citation>
    <scope>IDENTIFICATION</scope>
</reference>
<evidence type="ECO:0000313" key="2">
    <source>
        <dbReference type="EnsemblPlants" id="OMERI06G13250.1"/>
    </source>
</evidence>
<accession>A0A0E0E0R9</accession>
<dbReference type="HOGENOM" id="CLU_2053420_0_0_1"/>
<dbReference type="Proteomes" id="UP000008021">
    <property type="component" value="Chromosome 6"/>
</dbReference>
<protein>
    <submittedName>
        <fullName evidence="2">Uncharacterized protein</fullName>
    </submittedName>
</protein>
<reference evidence="2" key="2">
    <citation type="submission" date="2018-05" db="EMBL/GenBank/DDBJ databases">
        <title>OmerRS3 (Oryza meridionalis Reference Sequence Version 3).</title>
        <authorList>
            <person name="Zhang J."/>
            <person name="Kudrna D."/>
            <person name="Lee S."/>
            <person name="Talag J."/>
            <person name="Welchert J."/>
            <person name="Wing R.A."/>
        </authorList>
    </citation>
    <scope>NUCLEOTIDE SEQUENCE [LARGE SCALE GENOMIC DNA]</scope>
    <source>
        <strain evidence="2">cv. OR44</strain>
    </source>
</reference>